<dbReference type="GO" id="GO:0004803">
    <property type="term" value="F:transposase activity"/>
    <property type="evidence" value="ECO:0007669"/>
    <property type="project" value="InterPro"/>
</dbReference>
<dbReference type="STRING" id="1802579.A2310_00335"/>
<evidence type="ECO:0008006" key="3">
    <source>
        <dbReference type="Google" id="ProtNLM"/>
    </source>
</evidence>
<evidence type="ECO:0000313" key="1">
    <source>
        <dbReference type="EMBL" id="OGC21739.1"/>
    </source>
</evidence>
<dbReference type="InterPro" id="IPR009057">
    <property type="entry name" value="Homeodomain-like_sf"/>
</dbReference>
<dbReference type="InterPro" id="IPR002514">
    <property type="entry name" value="Transposase_8"/>
</dbReference>
<proteinExistence type="predicted"/>
<accession>A0A1F4SMW7</accession>
<dbReference type="AlphaFoldDB" id="A0A1F4SMW7"/>
<protein>
    <recommendedName>
        <fullName evidence="3">Transposase</fullName>
    </recommendedName>
</protein>
<dbReference type="Gene3D" id="1.10.10.60">
    <property type="entry name" value="Homeodomain-like"/>
    <property type="match status" value="1"/>
</dbReference>
<sequence>MGKKKGPYKRCDKDFIRETLDLINTSKRPVASIAKDLGVSSSTLYGWQKRDRREGEDGETSGGIEESLKIRRLRKELAEARLERDILKKAVAIFSKQPR</sequence>
<dbReference type="Pfam" id="PF01527">
    <property type="entry name" value="HTH_Tnp_1"/>
    <property type="match status" value="1"/>
</dbReference>
<gene>
    <name evidence="1" type="ORF">A2310_00335</name>
</gene>
<reference evidence="1 2" key="1">
    <citation type="journal article" date="2016" name="Nat. Commun.">
        <title>Thousands of microbial genomes shed light on interconnected biogeochemical processes in an aquifer system.</title>
        <authorList>
            <person name="Anantharaman K."/>
            <person name="Brown C.T."/>
            <person name="Hug L.A."/>
            <person name="Sharon I."/>
            <person name="Castelle C.J."/>
            <person name="Probst A.J."/>
            <person name="Thomas B.C."/>
            <person name="Singh A."/>
            <person name="Wilkins M.J."/>
            <person name="Karaoz U."/>
            <person name="Brodie E.L."/>
            <person name="Williams K.H."/>
            <person name="Hubbard S.S."/>
            <person name="Banfield J.F."/>
        </authorList>
    </citation>
    <scope>NUCLEOTIDE SEQUENCE [LARGE SCALE GENOMIC DNA]</scope>
</reference>
<dbReference type="GO" id="GO:0006313">
    <property type="term" value="P:DNA transposition"/>
    <property type="evidence" value="ECO:0007669"/>
    <property type="project" value="InterPro"/>
</dbReference>
<dbReference type="EMBL" id="MEUB01000036">
    <property type="protein sequence ID" value="OGC21739.1"/>
    <property type="molecule type" value="Genomic_DNA"/>
</dbReference>
<name>A0A1F4SMW7_UNCSA</name>
<dbReference type="SUPFAM" id="SSF46689">
    <property type="entry name" value="Homeodomain-like"/>
    <property type="match status" value="1"/>
</dbReference>
<organism evidence="1 2">
    <name type="scientific">candidate division WOR-1 bacterium RIFOXYB2_FULL_37_13</name>
    <dbReference type="NCBI Taxonomy" id="1802579"/>
    <lineage>
        <taxon>Bacteria</taxon>
        <taxon>Bacillati</taxon>
        <taxon>Saganbacteria</taxon>
    </lineage>
</organism>
<dbReference type="Proteomes" id="UP000178417">
    <property type="component" value="Unassembled WGS sequence"/>
</dbReference>
<dbReference type="GO" id="GO:0003677">
    <property type="term" value="F:DNA binding"/>
    <property type="evidence" value="ECO:0007669"/>
    <property type="project" value="InterPro"/>
</dbReference>
<evidence type="ECO:0000313" key="2">
    <source>
        <dbReference type="Proteomes" id="UP000178417"/>
    </source>
</evidence>
<comment type="caution">
    <text evidence="1">The sequence shown here is derived from an EMBL/GenBank/DDBJ whole genome shotgun (WGS) entry which is preliminary data.</text>
</comment>